<name>A0A4R6WDK7_9SPHI</name>
<accession>A0A4R6WDK7</accession>
<reference evidence="1 2" key="1">
    <citation type="submission" date="2019-03" db="EMBL/GenBank/DDBJ databases">
        <title>Genomic Encyclopedia of Archaeal and Bacterial Type Strains, Phase II (KMG-II): from individual species to whole genera.</title>
        <authorList>
            <person name="Goeker M."/>
        </authorList>
    </citation>
    <scope>NUCLEOTIDE SEQUENCE [LARGE SCALE GENOMIC DNA]</scope>
    <source>
        <strain evidence="1 2">DSM 28353</strain>
    </source>
</reference>
<dbReference type="Proteomes" id="UP000295292">
    <property type="component" value="Unassembled WGS sequence"/>
</dbReference>
<evidence type="ECO:0000313" key="2">
    <source>
        <dbReference type="Proteomes" id="UP000295292"/>
    </source>
</evidence>
<keyword evidence="2" id="KW-1185">Reference proteome</keyword>
<gene>
    <name evidence="1" type="ORF">CLV99_1768</name>
</gene>
<evidence type="ECO:0000313" key="1">
    <source>
        <dbReference type="EMBL" id="TDQ77803.1"/>
    </source>
</evidence>
<comment type="caution">
    <text evidence="1">The sequence shown here is derived from an EMBL/GenBank/DDBJ whole genome shotgun (WGS) entry which is preliminary data.</text>
</comment>
<organism evidence="1 2">
    <name type="scientific">Sphingobacterium yanglingense</name>
    <dbReference type="NCBI Taxonomy" id="1437280"/>
    <lineage>
        <taxon>Bacteria</taxon>
        <taxon>Pseudomonadati</taxon>
        <taxon>Bacteroidota</taxon>
        <taxon>Sphingobacteriia</taxon>
        <taxon>Sphingobacteriales</taxon>
        <taxon>Sphingobacteriaceae</taxon>
        <taxon>Sphingobacterium</taxon>
    </lineage>
</organism>
<sequence>MAGSGLGGRTHIKRKAVLWLSISKHRMDRDIGHPTIDRPGYRCAGFWYTDGGGLWSTGRMARYLYQYMVAGAPMEPL</sequence>
<proteinExistence type="predicted"/>
<dbReference type="EMBL" id="SNYV01000013">
    <property type="protein sequence ID" value="TDQ77803.1"/>
    <property type="molecule type" value="Genomic_DNA"/>
</dbReference>
<protein>
    <submittedName>
        <fullName evidence="1">Uncharacterized protein</fullName>
    </submittedName>
</protein>
<dbReference type="AlphaFoldDB" id="A0A4R6WDK7"/>